<reference evidence="1 2" key="1">
    <citation type="submission" date="2019-08" db="EMBL/GenBank/DDBJ databases">
        <title>Paraburkholderia sp. DCY113.</title>
        <authorList>
            <person name="Kang J."/>
        </authorList>
    </citation>
    <scope>NUCLEOTIDE SEQUENCE [LARGE SCALE GENOMIC DNA]</scope>
    <source>
        <strain evidence="1 2">DCY113</strain>
    </source>
</reference>
<comment type="caution">
    <text evidence="1">The sequence shown here is derived from an EMBL/GenBank/DDBJ whole genome shotgun (WGS) entry which is preliminary data.</text>
</comment>
<keyword evidence="2" id="KW-1185">Reference proteome</keyword>
<keyword evidence="1" id="KW-0378">Hydrolase</keyword>
<dbReference type="PANTHER" id="PTHR41286">
    <property type="entry name" value="HNH NUCLEASE YAJD-RELATED"/>
    <property type="match status" value="1"/>
</dbReference>
<gene>
    <name evidence="1" type="ORF">FVF58_00995</name>
</gene>
<proteinExistence type="predicted"/>
<accession>A0A5B0HL31</accession>
<protein>
    <submittedName>
        <fullName evidence="1">HNH endonuclease</fullName>
    </submittedName>
</protein>
<name>A0A5B0HL31_9BURK</name>
<dbReference type="AlphaFoldDB" id="A0A5B0HL31"/>
<dbReference type="EMBL" id="VTUZ01000001">
    <property type="protein sequence ID" value="KAA1015961.1"/>
    <property type="molecule type" value="Genomic_DNA"/>
</dbReference>
<dbReference type="PANTHER" id="PTHR41286:SF1">
    <property type="entry name" value="HNH NUCLEASE YAJD-RELATED"/>
    <property type="match status" value="1"/>
</dbReference>
<evidence type="ECO:0000313" key="1">
    <source>
        <dbReference type="EMBL" id="KAA1015961.1"/>
    </source>
</evidence>
<dbReference type="GO" id="GO:0004519">
    <property type="term" value="F:endonuclease activity"/>
    <property type="evidence" value="ECO:0007669"/>
    <property type="project" value="UniProtKB-KW"/>
</dbReference>
<keyword evidence="1" id="KW-0540">Nuclease</keyword>
<dbReference type="Proteomes" id="UP000325273">
    <property type="component" value="Unassembled WGS sequence"/>
</dbReference>
<dbReference type="GO" id="GO:0005829">
    <property type="term" value="C:cytosol"/>
    <property type="evidence" value="ECO:0007669"/>
    <property type="project" value="TreeGrafter"/>
</dbReference>
<organism evidence="1 2">
    <name type="scientific">Paraburkholderia panacisoli</name>
    <dbReference type="NCBI Taxonomy" id="2603818"/>
    <lineage>
        <taxon>Bacteria</taxon>
        <taxon>Pseudomonadati</taxon>
        <taxon>Pseudomonadota</taxon>
        <taxon>Betaproteobacteria</taxon>
        <taxon>Burkholderiales</taxon>
        <taxon>Burkholderiaceae</taxon>
        <taxon>Paraburkholderia</taxon>
    </lineage>
</organism>
<keyword evidence="1" id="KW-0255">Endonuclease</keyword>
<evidence type="ECO:0000313" key="2">
    <source>
        <dbReference type="Proteomes" id="UP000325273"/>
    </source>
</evidence>
<sequence length="126" mass="14414">MPARAHRPCRHPGCPALVRVRHGLCPDHLKSARKRADEQRDSSAERGYGAAWRRARAAFLRLHPVCECDECRAQHRLLPASVVDHRVPHRGDMRVFWDQSNWQALAKRCHDRKTATHDGGFGNALR</sequence>
<dbReference type="RefSeq" id="WP_149668088.1">
    <property type="nucleotide sequence ID" value="NZ_VTUZ01000001.1"/>
</dbReference>